<accession>X1DMF5</accession>
<evidence type="ECO:0000313" key="2">
    <source>
        <dbReference type="EMBL" id="GAH09440.1"/>
    </source>
</evidence>
<feature type="domain" description="DUF362" evidence="1">
    <location>
        <begin position="8"/>
        <end position="116"/>
    </location>
</feature>
<feature type="non-terminal residue" evidence="2">
    <location>
        <position position="174"/>
    </location>
</feature>
<organism evidence="2">
    <name type="scientific">marine sediment metagenome</name>
    <dbReference type="NCBI Taxonomy" id="412755"/>
    <lineage>
        <taxon>unclassified sequences</taxon>
        <taxon>metagenomes</taxon>
        <taxon>ecological metagenomes</taxon>
    </lineage>
</organism>
<proteinExistence type="predicted"/>
<protein>
    <recommendedName>
        <fullName evidence="1">DUF362 domain-containing protein</fullName>
    </recommendedName>
</protein>
<dbReference type="AlphaFoldDB" id="X1DMF5"/>
<dbReference type="EMBL" id="BART01036286">
    <property type="protein sequence ID" value="GAH09440.1"/>
    <property type="molecule type" value="Genomic_DNA"/>
</dbReference>
<comment type="caution">
    <text evidence="2">The sequence shown here is derived from an EMBL/GenBank/DDBJ whole genome shotgun (WGS) entry which is preliminary data.</text>
</comment>
<feature type="non-terminal residue" evidence="2">
    <location>
        <position position="1"/>
    </location>
</feature>
<name>X1DMF5_9ZZZZ</name>
<dbReference type="InterPro" id="IPR007160">
    <property type="entry name" value="DUF362"/>
</dbReference>
<reference evidence="2" key="1">
    <citation type="journal article" date="2014" name="Front. Microbiol.">
        <title>High frequency of phylogenetically diverse reductive dehalogenase-homologous genes in deep subseafloor sedimentary metagenomes.</title>
        <authorList>
            <person name="Kawai M."/>
            <person name="Futagami T."/>
            <person name="Toyoda A."/>
            <person name="Takaki Y."/>
            <person name="Nishi S."/>
            <person name="Hori S."/>
            <person name="Arai W."/>
            <person name="Tsubouchi T."/>
            <person name="Morono Y."/>
            <person name="Uchiyama I."/>
            <person name="Ito T."/>
            <person name="Fujiyama A."/>
            <person name="Inagaki F."/>
            <person name="Takami H."/>
        </authorList>
    </citation>
    <scope>NUCLEOTIDE SEQUENCE</scope>
    <source>
        <strain evidence="2">Expedition CK06-06</strain>
    </source>
</reference>
<dbReference type="Pfam" id="PF04015">
    <property type="entry name" value="DUF362"/>
    <property type="match status" value="1"/>
</dbReference>
<sequence>KSRAGLVAVSGPVLEFDVIVNLPKLKVHRMLGLSGAVKNHFGCVTSVWKALLHLLLGDRSNHFESMLLDLLTLLPPSVSLLDAVTAMHVTGPVDGEPFFLNLLAASPSAVALDTALYSLLHLSPPAVPLWQEALRRKIPGANFKDLIFPLASLESFDAAGFIIPPGLQPVGFHL</sequence>
<gene>
    <name evidence="2" type="ORF">S01H4_61262</name>
</gene>
<evidence type="ECO:0000259" key="1">
    <source>
        <dbReference type="Pfam" id="PF04015"/>
    </source>
</evidence>